<dbReference type="EMBL" id="CACVKT020009964">
    <property type="protein sequence ID" value="CAC5424211.1"/>
    <property type="molecule type" value="Genomic_DNA"/>
</dbReference>
<evidence type="ECO:0000256" key="1">
    <source>
        <dbReference type="ARBA" id="ARBA00023172"/>
    </source>
</evidence>
<gene>
    <name evidence="3" type="ORF">MCOR_56135</name>
</gene>
<reference evidence="3 4" key="1">
    <citation type="submission" date="2020-06" db="EMBL/GenBank/DDBJ databases">
        <authorList>
            <person name="Li R."/>
            <person name="Bekaert M."/>
        </authorList>
    </citation>
    <scope>NUCLEOTIDE SEQUENCE [LARGE SCALE GENOMIC DNA]</scope>
    <source>
        <strain evidence="4">wild</strain>
    </source>
</reference>
<evidence type="ECO:0000256" key="2">
    <source>
        <dbReference type="SAM" id="MobiDB-lite"/>
    </source>
</evidence>
<dbReference type="Proteomes" id="UP000507470">
    <property type="component" value="Unassembled WGS sequence"/>
</dbReference>
<dbReference type="AlphaFoldDB" id="A0A6J8EYD1"/>
<dbReference type="Gene3D" id="1.10.443.10">
    <property type="entry name" value="Intergrase catalytic core"/>
    <property type="match status" value="1"/>
</dbReference>
<dbReference type="OrthoDB" id="6084584at2759"/>
<dbReference type="InterPro" id="IPR013762">
    <property type="entry name" value="Integrase-like_cat_sf"/>
</dbReference>
<dbReference type="GO" id="GO:0015074">
    <property type="term" value="P:DNA integration"/>
    <property type="evidence" value="ECO:0007669"/>
    <property type="project" value="InterPro"/>
</dbReference>
<feature type="region of interest" description="Disordered" evidence="2">
    <location>
        <begin position="139"/>
        <end position="162"/>
    </location>
</feature>
<organism evidence="3 4">
    <name type="scientific">Mytilus coruscus</name>
    <name type="common">Sea mussel</name>
    <dbReference type="NCBI Taxonomy" id="42192"/>
    <lineage>
        <taxon>Eukaryota</taxon>
        <taxon>Metazoa</taxon>
        <taxon>Spiralia</taxon>
        <taxon>Lophotrochozoa</taxon>
        <taxon>Mollusca</taxon>
        <taxon>Bivalvia</taxon>
        <taxon>Autobranchia</taxon>
        <taxon>Pteriomorphia</taxon>
        <taxon>Mytilida</taxon>
        <taxon>Mytiloidea</taxon>
        <taxon>Mytilidae</taxon>
        <taxon>Mytilinae</taxon>
        <taxon>Mytilus</taxon>
    </lineage>
</organism>
<proteinExistence type="predicted"/>
<sequence>MMPEISEKAKFSRRYTNHSIRVTSITAMDEAGIEARHIMRASGHRSEASIRSYSKRIRENNQREMSDSLNNILQSDNINHELQPEGDHNITETTPEAQPLLGLSAAEIEALFSFENTLDKMPMDINMVALQNVCVSGNQNQENSPHPAVSSNFQLSMNNVQP</sequence>
<keyword evidence="1" id="KW-0233">DNA recombination</keyword>
<accession>A0A6J8EYD1</accession>
<name>A0A6J8EYD1_MYTCO</name>
<dbReference type="GO" id="GO:0003677">
    <property type="term" value="F:DNA binding"/>
    <property type="evidence" value="ECO:0007669"/>
    <property type="project" value="InterPro"/>
</dbReference>
<dbReference type="InterPro" id="IPR011010">
    <property type="entry name" value="DNA_brk_join_enz"/>
</dbReference>
<evidence type="ECO:0000313" key="4">
    <source>
        <dbReference type="Proteomes" id="UP000507470"/>
    </source>
</evidence>
<dbReference type="GO" id="GO:0006310">
    <property type="term" value="P:DNA recombination"/>
    <property type="evidence" value="ECO:0007669"/>
    <property type="project" value="UniProtKB-KW"/>
</dbReference>
<keyword evidence="4" id="KW-1185">Reference proteome</keyword>
<evidence type="ECO:0008006" key="5">
    <source>
        <dbReference type="Google" id="ProtNLM"/>
    </source>
</evidence>
<protein>
    <recommendedName>
        <fullName evidence="5">Tyr recombinase domain-containing protein</fullName>
    </recommendedName>
</protein>
<dbReference type="SUPFAM" id="SSF56349">
    <property type="entry name" value="DNA breaking-rejoining enzymes"/>
    <property type="match status" value="1"/>
</dbReference>
<evidence type="ECO:0000313" key="3">
    <source>
        <dbReference type="EMBL" id="CAC5424211.1"/>
    </source>
</evidence>